<dbReference type="InterPro" id="IPR037151">
    <property type="entry name" value="AlkB-like_sf"/>
</dbReference>
<dbReference type="InterPro" id="IPR005123">
    <property type="entry name" value="Oxoglu/Fe-dep_dioxygenase_dom"/>
</dbReference>
<evidence type="ECO:0000313" key="3">
    <source>
        <dbReference type="Proteomes" id="UP001143981"/>
    </source>
</evidence>
<reference evidence="2" key="1">
    <citation type="submission" date="2022-07" db="EMBL/GenBank/DDBJ databases">
        <title>Phylogenomic reconstructions and comparative analyses of Kickxellomycotina fungi.</title>
        <authorList>
            <person name="Reynolds N.K."/>
            <person name="Stajich J.E."/>
            <person name="Barry K."/>
            <person name="Grigoriev I.V."/>
            <person name="Crous P."/>
            <person name="Smith M.E."/>
        </authorList>
    </citation>
    <scope>NUCLEOTIDE SEQUENCE</scope>
    <source>
        <strain evidence="2">BCRC 34381</strain>
    </source>
</reference>
<dbReference type="GO" id="GO:0016491">
    <property type="term" value="F:oxidoreductase activity"/>
    <property type="evidence" value="ECO:0007669"/>
    <property type="project" value="TreeGrafter"/>
</dbReference>
<dbReference type="Pfam" id="PF13532">
    <property type="entry name" value="2OG-FeII_Oxy_2"/>
    <property type="match status" value="1"/>
</dbReference>
<gene>
    <name evidence="2" type="ORF">LPJ61_004415</name>
</gene>
<dbReference type="InterPro" id="IPR027450">
    <property type="entry name" value="AlkB-like"/>
</dbReference>
<dbReference type="SUPFAM" id="SSF51197">
    <property type="entry name" value="Clavaminate synthase-like"/>
    <property type="match status" value="1"/>
</dbReference>
<comment type="caution">
    <text evidence="2">The sequence shown here is derived from an EMBL/GenBank/DDBJ whole genome shotgun (WGS) entry which is preliminary data.</text>
</comment>
<name>A0A9W7Y4V7_9FUNG</name>
<dbReference type="EMBL" id="JANBOI010000995">
    <property type="protein sequence ID" value="KAJ1727746.1"/>
    <property type="molecule type" value="Genomic_DNA"/>
</dbReference>
<feature type="non-terminal residue" evidence="2">
    <location>
        <position position="1"/>
    </location>
</feature>
<evidence type="ECO:0000313" key="2">
    <source>
        <dbReference type="EMBL" id="KAJ1727746.1"/>
    </source>
</evidence>
<dbReference type="Gene3D" id="2.60.120.590">
    <property type="entry name" value="Alpha-ketoglutarate-dependent dioxygenase AlkB-like"/>
    <property type="match status" value="1"/>
</dbReference>
<dbReference type="Proteomes" id="UP001143981">
    <property type="component" value="Unassembled WGS sequence"/>
</dbReference>
<organism evidence="2 3">
    <name type="scientific">Coemansia biformis</name>
    <dbReference type="NCBI Taxonomy" id="1286918"/>
    <lineage>
        <taxon>Eukaryota</taxon>
        <taxon>Fungi</taxon>
        <taxon>Fungi incertae sedis</taxon>
        <taxon>Zoopagomycota</taxon>
        <taxon>Kickxellomycotina</taxon>
        <taxon>Kickxellomycetes</taxon>
        <taxon>Kickxellales</taxon>
        <taxon>Kickxellaceae</taxon>
        <taxon>Coemansia</taxon>
    </lineage>
</organism>
<keyword evidence="3" id="KW-1185">Reference proteome</keyword>
<dbReference type="GO" id="GO:0070988">
    <property type="term" value="P:demethylation"/>
    <property type="evidence" value="ECO:0007669"/>
    <property type="project" value="InterPro"/>
</dbReference>
<dbReference type="GO" id="GO:0032451">
    <property type="term" value="F:demethylase activity"/>
    <property type="evidence" value="ECO:0007669"/>
    <property type="project" value="TreeGrafter"/>
</dbReference>
<dbReference type="PANTHER" id="PTHR12463:SF1">
    <property type="entry name" value="2-OXOGLUTARATE AND FE-DEPENDENT OXYGENASE FAMILY PROTEIN"/>
    <property type="match status" value="1"/>
</dbReference>
<dbReference type="OrthoDB" id="271595at2759"/>
<evidence type="ECO:0000259" key="1">
    <source>
        <dbReference type="PROSITE" id="PS51471"/>
    </source>
</evidence>
<dbReference type="PANTHER" id="PTHR12463">
    <property type="entry name" value="OXYGENASE-RELATED"/>
    <property type="match status" value="1"/>
</dbReference>
<dbReference type="PROSITE" id="PS51471">
    <property type="entry name" value="FE2OG_OXY"/>
    <property type="match status" value="1"/>
</dbReference>
<protein>
    <recommendedName>
        <fullName evidence="1">Fe2OG dioxygenase domain-containing protein</fullName>
    </recommendedName>
</protein>
<feature type="domain" description="Fe2OG dioxygenase" evidence="1">
    <location>
        <begin position="94"/>
        <end position="196"/>
    </location>
</feature>
<dbReference type="InterPro" id="IPR032857">
    <property type="entry name" value="ALKBH4"/>
</dbReference>
<accession>A0A9W7Y4V7</accession>
<dbReference type="AlphaFoldDB" id="A0A9W7Y4V7"/>
<sequence>SRGLYYVDDFISEAEEAHIMQCIRDDEAREVAASGRSSMWTQVQSRYVKHYGHSFDYHTRHIGDASQTASQQLPQWFSPLVERVWERLPDYTQQPDQLTVQRYPPGSGIAFHVDSHTAFTDAIVVLSLGTPVQMDLREPATHALVTIDLRPRSLVLLTGEARFGWEHAIRLRRSDLIDGRVRERCERWSITMRTVNQELACRCPYPALCDAGAMAVRHRRQARESGAGT</sequence>
<proteinExistence type="predicted"/>